<organism evidence="4 5">
    <name type="scientific">Leishmania panamensis</name>
    <dbReference type="NCBI Taxonomy" id="5679"/>
    <lineage>
        <taxon>Eukaryota</taxon>
        <taxon>Discoba</taxon>
        <taxon>Euglenozoa</taxon>
        <taxon>Kinetoplastea</taxon>
        <taxon>Metakinetoplastina</taxon>
        <taxon>Trypanosomatida</taxon>
        <taxon>Trypanosomatidae</taxon>
        <taxon>Leishmaniinae</taxon>
        <taxon>Leishmania</taxon>
        <taxon>Leishmania guyanensis species complex</taxon>
    </lineage>
</organism>
<dbReference type="InterPro" id="IPR051847">
    <property type="entry name" value="RNA_proc/Spliceosome_comp"/>
</dbReference>
<dbReference type="EMBL" id="CP009395">
    <property type="protein sequence ID" value="AIN99188.1"/>
    <property type="molecule type" value="Genomic_DNA"/>
</dbReference>
<dbReference type="PANTHER" id="PTHR45880:SF1">
    <property type="entry name" value="RNA-BINDING MOTIF PROTEIN, X-LINKED 2"/>
    <property type="match status" value="1"/>
</dbReference>
<dbReference type="GO" id="GO:0003723">
    <property type="term" value="F:RNA binding"/>
    <property type="evidence" value="ECO:0007669"/>
    <property type="project" value="UniProtKB-UniRule"/>
</dbReference>
<dbReference type="GO" id="GO:0000398">
    <property type="term" value="P:mRNA splicing, via spliceosome"/>
    <property type="evidence" value="ECO:0007669"/>
    <property type="project" value="TreeGrafter"/>
</dbReference>
<dbReference type="InterPro" id="IPR012677">
    <property type="entry name" value="Nucleotide-bd_a/b_plait_sf"/>
</dbReference>
<dbReference type="PROSITE" id="PS50102">
    <property type="entry name" value="RRM"/>
    <property type="match status" value="1"/>
</dbReference>
<dbReference type="InterPro" id="IPR035979">
    <property type="entry name" value="RBD_domain_sf"/>
</dbReference>
<dbReference type="eggNOG" id="KOG0126">
    <property type="taxonomic scope" value="Eukaryota"/>
</dbReference>
<dbReference type="InterPro" id="IPR000504">
    <property type="entry name" value="RRM_dom"/>
</dbReference>
<name>A0A088RTA3_LEIPA</name>
<evidence type="ECO:0000313" key="5">
    <source>
        <dbReference type="Proteomes" id="UP000063063"/>
    </source>
</evidence>
<dbReference type="PANTHER" id="PTHR45880">
    <property type="entry name" value="RNA-BINDING MOTIF PROTEIN, X-LINKED 2"/>
    <property type="match status" value="1"/>
</dbReference>
<dbReference type="SUPFAM" id="SSF54928">
    <property type="entry name" value="RNA-binding domain, RBD"/>
    <property type="match status" value="1"/>
</dbReference>
<dbReference type="GO" id="GO:0005686">
    <property type="term" value="C:U2 snRNP"/>
    <property type="evidence" value="ECO:0007669"/>
    <property type="project" value="TreeGrafter"/>
</dbReference>
<accession>A0A088RTA3</accession>
<keyword evidence="1 2" id="KW-0694">RNA-binding</keyword>
<dbReference type="Pfam" id="PF00076">
    <property type="entry name" value="RRM_1"/>
    <property type="match status" value="1"/>
</dbReference>
<dbReference type="GeneID" id="22575977"/>
<evidence type="ECO:0000259" key="3">
    <source>
        <dbReference type="PROSITE" id="PS50102"/>
    </source>
</evidence>
<reference evidence="4 5" key="1">
    <citation type="journal article" date="2015" name="Sci. Rep.">
        <title>The genome of Leishmania panamensis: insights into genomics of the L. (Viannia) subgenus.</title>
        <authorList>
            <person name="Llanes A."/>
            <person name="Restrepo C.M."/>
            <person name="Vecchio G.D."/>
            <person name="Anguizola F.J."/>
            <person name="Lleonart R."/>
        </authorList>
    </citation>
    <scope>NUCLEOTIDE SEQUENCE [LARGE SCALE GENOMIC DNA]</scope>
    <source>
        <strain evidence="4 5">MHOM/PA/94/PSC-1</strain>
    </source>
</reference>
<dbReference type="VEuPathDB" id="TriTrypDB:LPMP_260740"/>
<evidence type="ECO:0000256" key="1">
    <source>
        <dbReference type="ARBA" id="ARBA00022884"/>
    </source>
</evidence>
<dbReference type="GO" id="GO:0071013">
    <property type="term" value="C:catalytic step 2 spliceosome"/>
    <property type="evidence" value="ECO:0007669"/>
    <property type="project" value="TreeGrafter"/>
</dbReference>
<keyword evidence="5" id="KW-1185">Reference proteome</keyword>
<gene>
    <name evidence="4" type="ORF">LPMP_260740</name>
</gene>
<sequence>MRKYRSGNSGPYTTEYHALLGNAQWIVIRRLLRPPLKDVSDDGITPQLSEGDIVTVFSQFGEIVDVRFVRHRKTGRFLGTAFVKFKDYRSGILAADELNSNYEKGEHFFLSASQEITTSYSEQKGITVERCEEVVVPQLYNTEVETYAEWLCRHNVGLSVRYV</sequence>
<proteinExistence type="predicted"/>
<evidence type="ECO:0000313" key="4">
    <source>
        <dbReference type="EMBL" id="AIN99188.1"/>
    </source>
</evidence>
<dbReference type="SMART" id="SM00360">
    <property type="entry name" value="RRM"/>
    <property type="match status" value="1"/>
</dbReference>
<dbReference type="FunFam" id="3.30.70.330:FF:001088">
    <property type="entry name" value="RNA-binding protein, putative"/>
    <property type="match status" value="1"/>
</dbReference>
<protein>
    <submittedName>
        <fullName evidence="4">RNA splicing protein, putative</fullName>
    </submittedName>
</protein>
<feature type="domain" description="RRM" evidence="3">
    <location>
        <begin position="37"/>
        <end position="115"/>
    </location>
</feature>
<dbReference type="VEuPathDB" id="TriTrypDB:LPAL13_260012200"/>
<dbReference type="AlphaFoldDB" id="A0A088RTA3"/>
<dbReference type="GO" id="GO:0071011">
    <property type="term" value="C:precatalytic spliceosome"/>
    <property type="evidence" value="ECO:0007669"/>
    <property type="project" value="TreeGrafter"/>
</dbReference>
<dbReference type="KEGG" id="lpan:LPMP_260740"/>
<dbReference type="OrthoDB" id="2573941at2759"/>
<evidence type="ECO:0000256" key="2">
    <source>
        <dbReference type="PROSITE-ProRule" id="PRU00176"/>
    </source>
</evidence>
<dbReference type="Proteomes" id="UP000063063">
    <property type="component" value="Chromosome 26"/>
</dbReference>
<dbReference type="Gene3D" id="3.30.70.330">
    <property type="match status" value="1"/>
</dbReference>
<dbReference type="RefSeq" id="XP_010699895.1">
    <property type="nucleotide sequence ID" value="XM_010701593.1"/>
</dbReference>